<dbReference type="STRING" id="94130.A0A2Z6QDA2"/>
<feature type="compositionally biased region" description="Basic and acidic residues" evidence="1">
    <location>
        <begin position="33"/>
        <end position="57"/>
    </location>
</feature>
<feature type="compositionally biased region" description="Low complexity" evidence="1">
    <location>
        <begin position="190"/>
        <end position="206"/>
    </location>
</feature>
<dbReference type="EMBL" id="BEXD01000326">
    <property type="protein sequence ID" value="GBB86492.1"/>
    <property type="molecule type" value="Genomic_DNA"/>
</dbReference>
<gene>
    <name evidence="3" type="ORF">RclHR1_12910012</name>
</gene>
<dbReference type="Gene3D" id="3.30.420.10">
    <property type="entry name" value="Ribonuclease H-like superfamily/Ribonuclease H"/>
    <property type="match status" value="1"/>
</dbReference>
<feature type="compositionally biased region" description="Acidic residues" evidence="1">
    <location>
        <begin position="138"/>
        <end position="152"/>
    </location>
</feature>
<name>A0A2Z6QDA2_9GLOM</name>
<evidence type="ECO:0000256" key="1">
    <source>
        <dbReference type="SAM" id="MobiDB-lite"/>
    </source>
</evidence>
<proteinExistence type="predicted"/>
<comment type="caution">
    <text evidence="3">The sequence shown here is derived from an EMBL/GenBank/DDBJ whole genome shotgun (WGS) entry which is preliminary data.</text>
</comment>
<protein>
    <recommendedName>
        <fullName evidence="2">Tc1-like transposase DDE domain-containing protein</fullName>
    </recommendedName>
</protein>
<reference evidence="3 4" key="1">
    <citation type="submission" date="2017-11" db="EMBL/GenBank/DDBJ databases">
        <title>The genome of Rhizophagus clarus HR1 reveals common genetic basis of auxotrophy among arbuscular mycorrhizal fungi.</title>
        <authorList>
            <person name="Kobayashi Y."/>
        </authorList>
    </citation>
    <scope>NUCLEOTIDE SEQUENCE [LARGE SCALE GENOMIC DNA]</scope>
    <source>
        <strain evidence="3 4">HR1</strain>
    </source>
</reference>
<evidence type="ECO:0000259" key="2">
    <source>
        <dbReference type="Pfam" id="PF13358"/>
    </source>
</evidence>
<feature type="region of interest" description="Disordered" evidence="1">
    <location>
        <begin position="482"/>
        <end position="504"/>
    </location>
</feature>
<accession>A0A2Z6QDA2</accession>
<feature type="domain" description="Tc1-like transposase DDE" evidence="2">
    <location>
        <begin position="370"/>
        <end position="403"/>
    </location>
</feature>
<feature type="region of interest" description="Disordered" evidence="1">
    <location>
        <begin position="1"/>
        <end position="152"/>
    </location>
</feature>
<dbReference type="InterPro" id="IPR036397">
    <property type="entry name" value="RNaseH_sf"/>
</dbReference>
<evidence type="ECO:0000313" key="4">
    <source>
        <dbReference type="Proteomes" id="UP000247702"/>
    </source>
</evidence>
<dbReference type="InterPro" id="IPR038717">
    <property type="entry name" value="Tc1-like_DDE_dom"/>
</dbReference>
<keyword evidence="4" id="KW-1185">Reference proteome</keyword>
<dbReference type="Pfam" id="PF13358">
    <property type="entry name" value="DDE_3"/>
    <property type="match status" value="1"/>
</dbReference>
<feature type="compositionally biased region" description="Basic and acidic residues" evidence="1">
    <location>
        <begin position="1"/>
        <end position="14"/>
    </location>
</feature>
<feature type="compositionally biased region" description="Basic and acidic residues" evidence="1">
    <location>
        <begin position="82"/>
        <end position="137"/>
    </location>
</feature>
<dbReference type="GO" id="GO:0003676">
    <property type="term" value="F:nucleic acid binding"/>
    <property type="evidence" value="ECO:0007669"/>
    <property type="project" value="InterPro"/>
</dbReference>
<evidence type="ECO:0000313" key="3">
    <source>
        <dbReference type="EMBL" id="GBB86492.1"/>
    </source>
</evidence>
<dbReference type="Proteomes" id="UP000247702">
    <property type="component" value="Unassembled WGS sequence"/>
</dbReference>
<feature type="compositionally biased region" description="Basic and acidic residues" evidence="1">
    <location>
        <begin position="65"/>
        <end position="75"/>
    </location>
</feature>
<sequence>MTKRRGVTEKDKATKAAKTTKTIRTYVANSSRDYNKERDERREEGSEHEQDNLHGQDVDIGEGNNRQDDDIERIILDMLPEQEERNIEKERRENEKKEMERRDKERREKERREKERREKERREKERRERDRREKDKEQEENENDESESEEEIPVQFGAMTNQLQICNWLVLHPSVLHLANKMLDASTKQPSTNLPLTTSTSSPSDNDNYRLIDEEMKCLFLRTRNPPDHAFDKITQKIFGHDAYQSVAKSINERYHKSFSDYRYQLKNVLSTLVKEFRQIVESGYTESSDPTDEEVNNFISREVVLKRILSRYVSAIDFTKLSETSLDKLIEFSRKCFKIVWVETESANIKEKVKELDVITEDLEIPSHNVSIHKSQRLRNICEEKGIRLEFLPSYSPDYNPTDPTPAASFLVILLNIRAGAIQFVLLDKATPSDVHIKFKFELGAGFKEIGGFEKIGEIEEIGEIDEIKVVKGVIDDEVTEESKGSEELKDEIESDKDPYVETGGEGEAIAETLRGEVETIGGEIVDEAAVSRSYIVSQYQNIQYQ</sequence>
<dbReference type="AlphaFoldDB" id="A0A2Z6QDA2"/>
<feature type="region of interest" description="Disordered" evidence="1">
    <location>
        <begin position="187"/>
        <end position="208"/>
    </location>
</feature>
<organism evidence="3 4">
    <name type="scientific">Rhizophagus clarus</name>
    <dbReference type="NCBI Taxonomy" id="94130"/>
    <lineage>
        <taxon>Eukaryota</taxon>
        <taxon>Fungi</taxon>
        <taxon>Fungi incertae sedis</taxon>
        <taxon>Mucoromycota</taxon>
        <taxon>Glomeromycotina</taxon>
        <taxon>Glomeromycetes</taxon>
        <taxon>Glomerales</taxon>
        <taxon>Glomeraceae</taxon>
        <taxon>Rhizophagus</taxon>
    </lineage>
</organism>